<keyword evidence="4 5" id="KW-0472">Membrane</keyword>
<feature type="transmembrane region" description="Helical" evidence="5">
    <location>
        <begin position="330"/>
        <end position="346"/>
    </location>
</feature>
<feature type="compositionally biased region" description="Acidic residues" evidence="6">
    <location>
        <begin position="128"/>
        <end position="143"/>
    </location>
</feature>
<comment type="caution">
    <text evidence="5">Lacks conserved residue(s) required for the propagation of feature annotation.</text>
</comment>
<dbReference type="PANTHER" id="PTHR30371:SF0">
    <property type="entry name" value="SEC-INDEPENDENT PROTEIN TRANSLOCASE PROTEIN TATC, CHLOROPLASTIC-RELATED"/>
    <property type="match status" value="1"/>
</dbReference>
<feature type="transmembrane region" description="Helical" evidence="5">
    <location>
        <begin position="292"/>
        <end position="318"/>
    </location>
</feature>
<dbReference type="EMBL" id="JBHUDO010000003">
    <property type="protein sequence ID" value="MFD1646501.1"/>
    <property type="molecule type" value="Genomic_DNA"/>
</dbReference>
<evidence type="ECO:0000256" key="2">
    <source>
        <dbReference type="ARBA" id="ARBA00022692"/>
    </source>
</evidence>
<feature type="transmembrane region" description="Helical" evidence="5">
    <location>
        <begin position="505"/>
        <end position="523"/>
    </location>
</feature>
<dbReference type="PANTHER" id="PTHR30371">
    <property type="entry name" value="SEC-INDEPENDENT PROTEIN TRANSLOCASE PROTEIN TATC"/>
    <property type="match status" value="1"/>
</dbReference>
<proteinExistence type="inferred from homology"/>
<comment type="caution">
    <text evidence="7">The sequence shown here is derived from an EMBL/GenBank/DDBJ whole genome shotgun (WGS) entry which is preliminary data.</text>
</comment>
<dbReference type="InterPro" id="IPR002033">
    <property type="entry name" value="TatC"/>
</dbReference>
<comment type="similarity">
    <text evidence="5">Belongs to the TatC family.</text>
</comment>
<evidence type="ECO:0000256" key="5">
    <source>
        <dbReference type="HAMAP-Rule" id="MF_00902"/>
    </source>
</evidence>
<dbReference type="Proteomes" id="UP001597034">
    <property type="component" value="Unassembled WGS sequence"/>
</dbReference>
<keyword evidence="3 5" id="KW-1133">Transmembrane helix</keyword>
<feature type="region of interest" description="Disordered" evidence="6">
    <location>
        <begin position="1"/>
        <end position="143"/>
    </location>
</feature>
<feature type="compositionally biased region" description="Basic and acidic residues" evidence="6">
    <location>
        <begin position="44"/>
        <end position="53"/>
    </location>
</feature>
<feature type="transmembrane region" description="Helical" evidence="5">
    <location>
        <begin position="244"/>
        <end position="272"/>
    </location>
</feature>
<evidence type="ECO:0000313" key="8">
    <source>
        <dbReference type="Proteomes" id="UP001597034"/>
    </source>
</evidence>
<evidence type="ECO:0000313" key="7">
    <source>
        <dbReference type="EMBL" id="MFD1646501.1"/>
    </source>
</evidence>
<feature type="transmembrane region" description="Helical" evidence="5">
    <location>
        <begin position="212"/>
        <end position="232"/>
    </location>
</feature>
<name>A0ABD6DNW1_9EURY</name>
<protein>
    <recommendedName>
        <fullName evidence="5">Sec-independent protein translocase protein TatC</fullName>
    </recommendedName>
</protein>
<keyword evidence="5" id="KW-0811">Translocation</keyword>
<keyword evidence="5" id="KW-0813">Transport</keyword>
<evidence type="ECO:0000256" key="4">
    <source>
        <dbReference type="ARBA" id="ARBA00023136"/>
    </source>
</evidence>
<evidence type="ECO:0000256" key="1">
    <source>
        <dbReference type="ARBA" id="ARBA00004141"/>
    </source>
</evidence>
<comment type="function">
    <text evidence="5">Part of the twin-arginine translocation (Tat) system that transports large folded proteins containing a characteristic twin-arginine motif in their signal peptide across membranes.</text>
</comment>
<feature type="transmembrane region" description="Helical" evidence="5">
    <location>
        <begin position="394"/>
        <end position="414"/>
    </location>
</feature>
<keyword evidence="5" id="KW-0653">Protein transport</keyword>
<keyword evidence="5" id="KW-1003">Cell membrane</keyword>
<feature type="transmembrane region" description="Helical" evidence="5">
    <location>
        <begin position="434"/>
        <end position="454"/>
    </location>
</feature>
<feature type="transmembrane region" description="Helical" evidence="5">
    <location>
        <begin position="158"/>
        <end position="176"/>
    </location>
</feature>
<gene>
    <name evidence="5" type="primary">tatC</name>
    <name evidence="7" type="ORF">ACFSBL_12500</name>
</gene>
<dbReference type="HAMAP" id="MF_00902">
    <property type="entry name" value="TatC"/>
    <property type="match status" value="1"/>
</dbReference>
<dbReference type="RefSeq" id="WP_256401411.1">
    <property type="nucleotide sequence ID" value="NZ_JANHJR010000003.1"/>
</dbReference>
<dbReference type="Pfam" id="PF00902">
    <property type="entry name" value="TatC"/>
    <property type="match status" value="1"/>
</dbReference>
<evidence type="ECO:0000256" key="3">
    <source>
        <dbReference type="ARBA" id="ARBA00022989"/>
    </source>
</evidence>
<feature type="compositionally biased region" description="Basic and acidic residues" evidence="6">
    <location>
        <begin position="9"/>
        <end position="22"/>
    </location>
</feature>
<dbReference type="GO" id="GO:0043953">
    <property type="term" value="P:protein transport by the Tat complex"/>
    <property type="evidence" value="ECO:0007669"/>
    <property type="project" value="UniProtKB-UniRule"/>
</dbReference>
<organism evidence="7 8">
    <name type="scientific">Haloarchaeobius litoreus</name>
    <dbReference type="NCBI Taxonomy" id="755306"/>
    <lineage>
        <taxon>Archaea</taxon>
        <taxon>Methanobacteriati</taxon>
        <taxon>Methanobacteriota</taxon>
        <taxon>Stenosarchaea group</taxon>
        <taxon>Halobacteria</taxon>
        <taxon>Halobacteriales</taxon>
        <taxon>Halorubellaceae</taxon>
        <taxon>Haloarchaeobius</taxon>
    </lineage>
</organism>
<reference evidence="7 8" key="1">
    <citation type="journal article" date="2019" name="Int. J. Syst. Evol. Microbiol.">
        <title>The Global Catalogue of Microorganisms (GCM) 10K type strain sequencing project: providing services to taxonomists for standard genome sequencing and annotation.</title>
        <authorList>
            <consortium name="The Broad Institute Genomics Platform"/>
            <consortium name="The Broad Institute Genome Sequencing Center for Infectious Disease"/>
            <person name="Wu L."/>
            <person name="Ma J."/>
        </authorList>
    </citation>
    <scope>NUCLEOTIDE SEQUENCE [LARGE SCALE GENOMIC DNA]</scope>
    <source>
        <strain evidence="7 8">CGMCC 1.10390</strain>
    </source>
</reference>
<comment type="subcellular location">
    <subcellularLocation>
        <location evidence="5">Cell membrane</location>
        <topology evidence="5">Multi-pass membrane protein</topology>
    </subcellularLocation>
    <subcellularLocation>
        <location evidence="1">Membrane</location>
        <topology evidence="1">Multi-pass membrane protein</topology>
    </subcellularLocation>
</comment>
<evidence type="ECO:0000256" key="6">
    <source>
        <dbReference type="SAM" id="MobiDB-lite"/>
    </source>
</evidence>
<dbReference type="GO" id="GO:0033281">
    <property type="term" value="C:TAT protein transport complex"/>
    <property type="evidence" value="ECO:0007669"/>
    <property type="project" value="UniProtKB-UniRule"/>
</dbReference>
<comment type="subunit">
    <text evidence="5">Forms a complex with TatA.</text>
</comment>
<feature type="compositionally biased region" description="Acidic residues" evidence="6">
    <location>
        <begin position="28"/>
        <end position="42"/>
    </location>
</feature>
<keyword evidence="8" id="KW-1185">Reference proteome</keyword>
<dbReference type="AlphaFoldDB" id="A0ABD6DNW1"/>
<dbReference type="PRINTS" id="PR01840">
    <property type="entry name" value="TATCFAMILY"/>
</dbReference>
<keyword evidence="2 5" id="KW-0812">Transmembrane</keyword>
<sequence length="535" mass="57511">MPEDPDDTGLSKDDEQPPREPDLPGGDPADDSADDEPVESVEEAAARSVREAADDAPDEPADVPVESPATGDDIHMGPHDPTPADDDGDGLPSEADGGEDVPVGHAAGATRPSEAIGENPTTPGEPGDPFDDDEEFEGPPDDEELPLAVHIEEMVRRLGIVLLAAAAASALAIPASEQIITTMWYDLLPTTTEITRPHVYSPLEFILTKIKVASLAGIVVALPLFVYESYLFMRPGLYPKERRYYLASVPVSLVLAVAGMAFAYFLVLPALFEYFLYYTEGSANIAFALSDTFNLIITLMAFQAIVFQIPLLIMLAIMMGITTRQWLQDRRLLFWGAFMGISFLFSPDPTGVAPFIVAASMIGLFEGTLLLLKWTRETSPVPTVAELRNSRPKVYVLAGLVGYTLGPWPIPTGYYGDLPPAVTDALATLGLGDATSLLLGAAIVFVFELVAYVNKNYIGSLRAWDTVQATRVPVWLGAIAVGYLGTPEPRAVELVERVTLTEVQAGGLVVGLVVLFEAGLFVARWRSSTDDGDDA</sequence>
<feature type="transmembrane region" description="Helical" evidence="5">
    <location>
        <begin position="352"/>
        <end position="374"/>
    </location>
</feature>
<dbReference type="GO" id="GO:0008320">
    <property type="term" value="F:protein transmembrane transporter activity"/>
    <property type="evidence" value="ECO:0007669"/>
    <property type="project" value="UniProtKB-UniRule"/>
</dbReference>
<accession>A0ABD6DNW1</accession>